<dbReference type="Gene3D" id="1.10.510.10">
    <property type="entry name" value="Transferase(Phosphotransferase) domain 1"/>
    <property type="match status" value="1"/>
</dbReference>
<evidence type="ECO:0000313" key="3">
    <source>
        <dbReference type="EMBL" id="MDV3459035.1"/>
    </source>
</evidence>
<dbReference type="InterPro" id="IPR011009">
    <property type="entry name" value="Kinase-like_dom_sf"/>
</dbReference>
<name>A0ABU3YCB3_9SPHN</name>
<dbReference type="PANTHER" id="PTHR24361">
    <property type="entry name" value="MITOGEN-ACTIVATED KINASE KINASE KINASE"/>
    <property type="match status" value="1"/>
</dbReference>
<keyword evidence="3" id="KW-0418">Kinase</keyword>
<evidence type="ECO:0000313" key="4">
    <source>
        <dbReference type="Proteomes" id="UP001273531"/>
    </source>
</evidence>
<dbReference type="RefSeq" id="WP_317228194.1">
    <property type="nucleotide sequence ID" value="NZ_JAWJEJ010000002.1"/>
</dbReference>
<keyword evidence="1" id="KW-0547">Nucleotide-binding</keyword>
<dbReference type="InterPro" id="IPR000719">
    <property type="entry name" value="Prot_kinase_dom"/>
</dbReference>
<keyword evidence="4" id="KW-1185">Reference proteome</keyword>
<gene>
    <name evidence="3" type="ORF">RZN05_18700</name>
</gene>
<comment type="caution">
    <text evidence="3">The sequence shown here is derived from an EMBL/GenBank/DDBJ whole genome shotgun (WGS) entry which is preliminary data.</text>
</comment>
<dbReference type="PROSITE" id="PS50011">
    <property type="entry name" value="PROTEIN_KINASE_DOM"/>
    <property type="match status" value="1"/>
</dbReference>
<protein>
    <submittedName>
        <fullName evidence="3">Serine/threonine-protein kinase</fullName>
        <ecNumber evidence="3">2.7.11.1</ecNumber>
    </submittedName>
</protein>
<sequence length="343" mass="37883">MAGFISKLTIGAKLGEGHFGEVFKGTDPTHGDVAVKIIRFDPAEYTAASWAQFKQDLSEAKNLAKAAHRNVVQVYHVVEAPDGLSVNICMAYCPGGALQKPFEIGPMTLVDVRKVGTEVSIGLAAMHTRGMIHRDIKPANILRDRIGVAQLSDFGLVTDNIVLGYASDQGYSDHIAYEVWHGKGTSVKSDIWALGMTLYRLLHGKTWYDASPSPRYVTKQGGFAKSLKWLPHIPKPWRRVIRKMLNDDSSARYQSVAAVLRGLANLPTTPVWTPSVMAKLVRWVQLKGTRKIVVEWKRHSPRNHEWRAWSEPLGAGQSKTLGGSTAALSASQAARELEEFFNI</sequence>
<dbReference type="PROSITE" id="PS00107">
    <property type="entry name" value="PROTEIN_KINASE_ATP"/>
    <property type="match status" value="1"/>
</dbReference>
<keyword evidence="3" id="KW-0808">Transferase</keyword>
<dbReference type="Pfam" id="PF00069">
    <property type="entry name" value="Pkinase"/>
    <property type="match status" value="1"/>
</dbReference>
<dbReference type="SMART" id="SM00220">
    <property type="entry name" value="S_TKc"/>
    <property type="match status" value="1"/>
</dbReference>
<dbReference type="Proteomes" id="UP001273531">
    <property type="component" value="Unassembled WGS sequence"/>
</dbReference>
<feature type="domain" description="Protein kinase" evidence="2">
    <location>
        <begin position="8"/>
        <end position="266"/>
    </location>
</feature>
<dbReference type="EC" id="2.7.11.1" evidence="3"/>
<dbReference type="EMBL" id="JAWJEJ010000002">
    <property type="protein sequence ID" value="MDV3459035.1"/>
    <property type="molecule type" value="Genomic_DNA"/>
</dbReference>
<keyword evidence="1" id="KW-0067">ATP-binding</keyword>
<dbReference type="InterPro" id="IPR053235">
    <property type="entry name" value="Ser_Thr_kinase"/>
</dbReference>
<evidence type="ECO:0000259" key="2">
    <source>
        <dbReference type="PROSITE" id="PS50011"/>
    </source>
</evidence>
<dbReference type="InterPro" id="IPR017441">
    <property type="entry name" value="Protein_kinase_ATP_BS"/>
</dbReference>
<dbReference type="PANTHER" id="PTHR24361:SF678">
    <property type="entry name" value="SPORULATION-SPECIFIC PROTEIN 1"/>
    <property type="match status" value="1"/>
</dbReference>
<reference evidence="3 4" key="1">
    <citation type="submission" date="2023-10" db="EMBL/GenBank/DDBJ databases">
        <title>Sphingomonas sp. HF-S4 16S ribosomal RNA gene Genome sequencing and assembly.</title>
        <authorList>
            <person name="Lee H."/>
        </authorList>
    </citation>
    <scope>NUCLEOTIDE SEQUENCE [LARGE SCALE GENOMIC DNA]</scope>
    <source>
        <strain evidence="3 4">HF-S4</strain>
    </source>
</reference>
<dbReference type="CDD" id="cd14014">
    <property type="entry name" value="STKc_PknB_like"/>
    <property type="match status" value="1"/>
</dbReference>
<dbReference type="SUPFAM" id="SSF56112">
    <property type="entry name" value="Protein kinase-like (PK-like)"/>
    <property type="match status" value="1"/>
</dbReference>
<dbReference type="GO" id="GO:0004674">
    <property type="term" value="F:protein serine/threonine kinase activity"/>
    <property type="evidence" value="ECO:0007669"/>
    <property type="project" value="UniProtKB-EC"/>
</dbReference>
<organism evidence="3 4">
    <name type="scientific">Sphingomonas agrestis</name>
    <dbReference type="NCBI Taxonomy" id="3080540"/>
    <lineage>
        <taxon>Bacteria</taxon>
        <taxon>Pseudomonadati</taxon>
        <taxon>Pseudomonadota</taxon>
        <taxon>Alphaproteobacteria</taxon>
        <taxon>Sphingomonadales</taxon>
        <taxon>Sphingomonadaceae</taxon>
        <taxon>Sphingomonas</taxon>
    </lineage>
</organism>
<accession>A0ABU3YCB3</accession>
<evidence type="ECO:0000256" key="1">
    <source>
        <dbReference type="PROSITE-ProRule" id="PRU10141"/>
    </source>
</evidence>
<proteinExistence type="predicted"/>
<feature type="binding site" evidence="1">
    <location>
        <position position="36"/>
    </location>
    <ligand>
        <name>ATP</name>
        <dbReference type="ChEBI" id="CHEBI:30616"/>
    </ligand>
</feature>